<organism evidence="3 4">
    <name type="scientific">Bacillus seohaeanensis</name>
    <dbReference type="NCBI Taxonomy" id="284580"/>
    <lineage>
        <taxon>Bacteria</taxon>
        <taxon>Bacillati</taxon>
        <taxon>Bacillota</taxon>
        <taxon>Bacilli</taxon>
        <taxon>Bacillales</taxon>
        <taxon>Bacillaceae</taxon>
        <taxon>Bacillus</taxon>
    </lineage>
</organism>
<dbReference type="RefSeq" id="WP_377936827.1">
    <property type="nucleotide sequence ID" value="NZ_JBHUMF010000031.1"/>
</dbReference>
<feature type="chain" id="PRO_5045458795" evidence="2">
    <location>
        <begin position="25"/>
        <end position="212"/>
    </location>
</feature>
<feature type="compositionally biased region" description="Low complexity" evidence="1">
    <location>
        <begin position="61"/>
        <end position="98"/>
    </location>
</feature>
<dbReference type="InterPro" id="IPR019076">
    <property type="entry name" value="Spore_lipoprot_YhcN/YlaJ-like"/>
</dbReference>
<sequence length="212" mass="23509">MKKVFSISTLGLVFALTLTGCGMANNGNEVGQEGNNNNRDNLGLQDVNYTDRDELRRNNDNFDNVGVNNGKPDADNLNNVGVNNDRQNTNNVNNANNAGRDKNNENYSTNEEAAKKVESIKGVEDAYVLTTENNAYVAVDIGNNDQDKKLERKISDQVKAMNKEIEHVYVSTNPGFFKSVREYGEKAENGKPVEGLGEEMANTIKRVFPDRK</sequence>
<dbReference type="EMBL" id="JBHUMF010000031">
    <property type="protein sequence ID" value="MFD2682115.1"/>
    <property type="molecule type" value="Genomic_DNA"/>
</dbReference>
<evidence type="ECO:0000313" key="3">
    <source>
        <dbReference type="EMBL" id="MFD2682115.1"/>
    </source>
</evidence>
<reference evidence="4" key="1">
    <citation type="journal article" date="2019" name="Int. J. Syst. Evol. Microbiol.">
        <title>The Global Catalogue of Microorganisms (GCM) 10K type strain sequencing project: providing services to taxonomists for standard genome sequencing and annotation.</title>
        <authorList>
            <consortium name="The Broad Institute Genomics Platform"/>
            <consortium name="The Broad Institute Genome Sequencing Center for Infectious Disease"/>
            <person name="Wu L."/>
            <person name="Ma J."/>
        </authorList>
    </citation>
    <scope>NUCLEOTIDE SEQUENCE [LARGE SCALE GENOMIC DNA]</scope>
    <source>
        <strain evidence="4">KCTC 3913</strain>
    </source>
</reference>
<dbReference type="PROSITE" id="PS51257">
    <property type="entry name" value="PROKAR_LIPOPROTEIN"/>
    <property type="match status" value="1"/>
</dbReference>
<comment type="caution">
    <text evidence="3">The sequence shown here is derived from an EMBL/GenBank/DDBJ whole genome shotgun (WGS) entry which is preliminary data.</text>
</comment>
<keyword evidence="2" id="KW-0732">Signal</keyword>
<dbReference type="NCBIfam" id="TIGR02898">
    <property type="entry name" value="spore_YhcN_YlaJ"/>
    <property type="match status" value="1"/>
</dbReference>
<evidence type="ECO:0000256" key="2">
    <source>
        <dbReference type="SAM" id="SignalP"/>
    </source>
</evidence>
<keyword evidence="4" id="KW-1185">Reference proteome</keyword>
<gene>
    <name evidence="3" type="ORF">ACFSUL_15345</name>
</gene>
<evidence type="ECO:0000313" key="4">
    <source>
        <dbReference type="Proteomes" id="UP001597506"/>
    </source>
</evidence>
<keyword evidence="3" id="KW-0449">Lipoprotein</keyword>
<feature type="region of interest" description="Disordered" evidence="1">
    <location>
        <begin position="56"/>
        <end position="112"/>
    </location>
</feature>
<accession>A0ABW5RTV0</accession>
<evidence type="ECO:0000256" key="1">
    <source>
        <dbReference type="SAM" id="MobiDB-lite"/>
    </source>
</evidence>
<dbReference type="Proteomes" id="UP001597506">
    <property type="component" value="Unassembled WGS sequence"/>
</dbReference>
<proteinExistence type="predicted"/>
<name>A0ABW5RTV0_9BACI</name>
<dbReference type="InterPro" id="IPR014247">
    <property type="entry name" value="Spore_lipoprot_YhcN/YlaJ"/>
</dbReference>
<dbReference type="Pfam" id="PF09580">
    <property type="entry name" value="Spore_YhcN_YlaJ"/>
    <property type="match status" value="1"/>
</dbReference>
<protein>
    <submittedName>
        <fullName evidence="3">YhcN/YlaJ family sporulation lipoprotein</fullName>
    </submittedName>
</protein>
<feature type="signal peptide" evidence="2">
    <location>
        <begin position="1"/>
        <end position="24"/>
    </location>
</feature>